<reference evidence="10" key="1">
    <citation type="submission" date="2023-10" db="EMBL/GenBank/DDBJ databases">
        <title>Genome assembly of Pristionchus species.</title>
        <authorList>
            <person name="Yoshida K."/>
            <person name="Sommer R.J."/>
        </authorList>
    </citation>
    <scope>NUCLEOTIDE SEQUENCE</scope>
    <source>
        <strain evidence="10">RS0144</strain>
    </source>
</reference>
<dbReference type="PROSITE" id="PS50157">
    <property type="entry name" value="ZINC_FINGER_C2H2_2"/>
    <property type="match status" value="2"/>
</dbReference>
<dbReference type="PANTHER" id="PTHR24388">
    <property type="entry name" value="ZINC FINGER PROTEIN"/>
    <property type="match status" value="1"/>
</dbReference>
<keyword evidence="5" id="KW-0862">Zinc</keyword>
<evidence type="ECO:0000256" key="1">
    <source>
        <dbReference type="ARBA" id="ARBA00004123"/>
    </source>
</evidence>
<dbReference type="InterPro" id="IPR013087">
    <property type="entry name" value="Znf_C2H2_type"/>
</dbReference>
<comment type="caution">
    <text evidence="10">The sequence shown here is derived from an EMBL/GenBank/DDBJ whole genome shotgun (WGS) entry which is preliminary data.</text>
</comment>
<evidence type="ECO:0000313" key="12">
    <source>
        <dbReference type="Proteomes" id="UP001432027"/>
    </source>
</evidence>
<evidence type="ECO:0000256" key="5">
    <source>
        <dbReference type="ARBA" id="ARBA00022833"/>
    </source>
</evidence>
<dbReference type="EMBL" id="BTSX01000147">
    <property type="protein sequence ID" value="GMT08648.1"/>
    <property type="molecule type" value="Genomic_DNA"/>
</dbReference>
<dbReference type="GO" id="GO:0005634">
    <property type="term" value="C:nucleus"/>
    <property type="evidence" value="ECO:0007669"/>
    <property type="project" value="UniProtKB-SubCell"/>
</dbReference>
<protein>
    <recommendedName>
        <fullName evidence="9">C2H2-type domain-containing protein</fullName>
    </recommendedName>
</protein>
<proteinExistence type="predicted"/>
<dbReference type="FunFam" id="3.30.160.60:FF:000614">
    <property type="entry name" value="Zinc finger protein 142"/>
    <property type="match status" value="1"/>
</dbReference>
<dbReference type="InterPro" id="IPR036236">
    <property type="entry name" value="Znf_C2H2_sf"/>
</dbReference>
<keyword evidence="2" id="KW-0479">Metal-binding</keyword>
<keyword evidence="12" id="KW-1185">Reference proteome</keyword>
<evidence type="ECO:0000313" key="10">
    <source>
        <dbReference type="EMBL" id="GMT03236.1"/>
    </source>
</evidence>
<gene>
    <name evidence="10" type="ORF">PENTCL1PPCAC_25410</name>
    <name evidence="11" type="ORF">PENTCL1PPCAC_30822</name>
</gene>
<name>A0AAV5U8L6_9BILA</name>
<dbReference type="InterPro" id="IPR056438">
    <property type="entry name" value="Znf-C2H2_CTCF"/>
</dbReference>
<evidence type="ECO:0000256" key="3">
    <source>
        <dbReference type="ARBA" id="ARBA00022737"/>
    </source>
</evidence>
<evidence type="ECO:0000313" key="11">
    <source>
        <dbReference type="EMBL" id="GMT08648.1"/>
    </source>
</evidence>
<dbReference type="Proteomes" id="UP001432027">
    <property type="component" value="Unassembled WGS sequence"/>
</dbReference>
<keyword evidence="3" id="KW-0677">Repeat</keyword>
<keyword evidence="7" id="KW-0539">Nucleus</keyword>
<organism evidence="10 12">
    <name type="scientific">Pristionchus entomophagus</name>
    <dbReference type="NCBI Taxonomy" id="358040"/>
    <lineage>
        <taxon>Eukaryota</taxon>
        <taxon>Metazoa</taxon>
        <taxon>Ecdysozoa</taxon>
        <taxon>Nematoda</taxon>
        <taxon>Chromadorea</taxon>
        <taxon>Rhabditida</taxon>
        <taxon>Rhabditina</taxon>
        <taxon>Diplogasteromorpha</taxon>
        <taxon>Diplogasteroidea</taxon>
        <taxon>Neodiplogasteridae</taxon>
        <taxon>Pristionchus</taxon>
    </lineage>
</organism>
<feature type="non-terminal residue" evidence="10">
    <location>
        <position position="120"/>
    </location>
</feature>
<dbReference type="PROSITE" id="PS00028">
    <property type="entry name" value="ZINC_FINGER_C2H2_1"/>
    <property type="match status" value="1"/>
</dbReference>
<dbReference type="GO" id="GO:0008270">
    <property type="term" value="F:zinc ion binding"/>
    <property type="evidence" value="ECO:0007669"/>
    <property type="project" value="UniProtKB-KW"/>
</dbReference>
<evidence type="ECO:0000256" key="4">
    <source>
        <dbReference type="ARBA" id="ARBA00022771"/>
    </source>
</evidence>
<dbReference type="SUPFAM" id="SSF57667">
    <property type="entry name" value="beta-beta-alpha zinc fingers"/>
    <property type="match status" value="1"/>
</dbReference>
<evidence type="ECO:0000256" key="2">
    <source>
        <dbReference type="ARBA" id="ARBA00022723"/>
    </source>
</evidence>
<dbReference type="Pfam" id="PF24540">
    <property type="entry name" value="zf-C2H2_REST"/>
    <property type="match status" value="1"/>
</dbReference>
<evidence type="ECO:0000259" key="9">
    <source>
        <dbReference type="PROSITE" id="PS50157"/>
    </source>
</evidence>
<feature type="domain" description="C2H2-type" evidence="9">
    <location>
        <begin position="18"/>
        <end position="45"/>
    </location>
</feature>
<keyword evidence="4 8" id="KW-0863">Zinc-finger</keyword>
<dbReference type="InterPro" id="IPR057281">
    <property type="entry name" value="Zfn-C2H2_REST"/>
</dbReference>
<dbReference type="GO" id="GO:0000978">
    <property type="term" value="F:RNA polymerase II cis-regulatory region sequence-specific DNA binding"/>
    <property type="evidence" value="ECO:0007669"/>
    <property type="project" value="TreeGrafter"/>
</dbReference>
<dbReference type="InterPro" id="IPR050527">
    <property type="entry name" value="Snail/Krueppel_Znf"/>
</dbReference>
<feature type="domain" description="C2H2-type" evidence="9">
    <location>
        <begin position="46"/>
        <end position="73"/>
    </location>
</feature>
<dbReference type="SMART" id="SM00355">
    <property type="entry name" value="ZnF_C2H2"/>
    <property type="match status" value="3"/>
</dbReference>
<dbReference type="AlphaFoldDB" id="A0AAV5U8L6"/>
<dbReference type="Gene3D" id="3.30.160.60">
    <property type="entry name" value="Classic Zinc Finger"/>
    <property type="match status" value="2"/>
</dbReference>
<dbReference type="PANTHER" id="PTHR24388:SF54">
    <property type="entry name" value="PROTEIN ESCARGOT"/>
    <property type="match status" value="1"/>
</dbReference>
<dbReference type="EMBL" id="BTSX01000006">
    <property type="protein sequence ID" value="GMT03236.1"/>
    <property type="molecule type" value="Genomic_DNA"/>
</dbReference>
<dbReference type="GO" id="GO:0000981">
    <property type="term" value="F:DNA-binding transcription factor activity, RNA polymerase II-specific"/>
    <property type="evidence" value="ECO:0007669"/>
    <property type="project" value="TreeGrafter"/>
</dbReference>
<evidence type="ECO:0000256" key="6">
    <source>
        <dbReference type="ARBA" id="ARBA00023125"/>
    </source>
</evidence>
<dbReference type="Pfam" id="PF23611">
    <property type="entry name" value="zf-C2H2_16"/>
    <property type="match status" value="1"/>
</dbReference>
<evidence type="ECO:0000256" key="8">
    <source>
        <dbReference type="PROSITE-ProRule" id="PRU00042"/>
    </source>
</evidence>
<evidence type="ECO:0000256" key="7">
    <source>
        <dbReference type="ARBA" id="ARBA00023242"/>
    </source>
</evidence>
<feature type="non-terminal residue" evidence="10">
    <location>
        <position position="1"/>
    </location>
</feature>
<keyword evidence="6" id="KW-0238">DNA-binding</keyword>
<sequence>QEDHWAHARTHIPPDRQLSCTFCNFLTDLPYHLDYHLRIHAGAKPFQCKKCDYRCVNQSQLNAHMKSHSAVYKHRYADCNYSTKYSHSLQLHLDKYSHRRNNDDVSEDDLLARMTIQPDP</sequence>
<comment type="subcellular location">
    <subcellularLocation>
        <location evidence="1">Nucleus</location>
    </subcellularLocation>
</comment>
<accession>A0AAV5U8L6</accession>